<evidence type="ECO:0000256" key="3">
    <source>
        <dbReference type="ARBA" id="ARBA00022553"/>
    </source>
</evidence>
<dbReference type="GO" id="GO:0000155">
    <property type="term" value="F:phosphorelay sensor kinase activity"/>
    <property type="evidence" value="ECO:0007669"/>
    <property type="project" value="InterPro"/>
</dbReference>
<dbReference type="PANTHER" id="PTHR45453:SF1">
    <property type="entry name" value="PHOSPHATE REGULON SENSOR PROTEIN PHOR"/>
    <property type="match status" value="1"/>
</dbReference>
<evidence type="ECO:0000256" key="6">
    <source>
        <dbReference type="ARBA" id="ARBA00023012"/>
    </source>
</evidence>
<dbReference type="InterPro" id="IPR036097">
    <property type="entry name" value="HisK_dim/P_sf"/>
</dbReference>
<keyword evidence="7" id="KW-1133">Transmembrane helix</keyword>
<dbReference type="AlphaFoldDB" id="A0A6J7KB19"/>
<feature type="transmembrane region" description="Helical" evidence="7">
    <location>
        <begin position="144"/>
        <end position="166"/>
    </location>
</feature>
<dbReference type="GO" id="GO:0016036">
    <property type="term" value="P:cellular response to phosphate starvation"/>
    <property type="evidence" value="ECO:0007669"/>
    <property type="project" value="TreeGrafter"/>
</dbReference>
<gene>
    <name evidence="9" type="ORF">UFOPK2782_00355</name>
    <name evidence="10" type="ORF">UFOPK3828_00403</name>
</gene>
<dbReference type="Gene3D" id="1.10.287.130">
    <property type="match status" value="1"/>
</dbReference>
<proteinExistence type="predicted"/>
<evidence type="ECO:0000259" key="8">
    <source>
        <dbReference type="PROSITE" id="PS50109"/>
    </source>
</evidence>
<keyword evidence="7" id="KW-0812">Transmembrane</keyword>
<reference evidence="10" key="1">
    <citation type="submission" date="2020-05" db="EMBL/GenBank/DDBJ databases">
        <authorList>
            <person name="Chiriac C."/>
            <person name="Salcher M."/>
            <person name="Ghai R."/>
            <person name="Kavagutti S V."/>
        </authorList>
    </citation>
    <scope>NUCLEOTIDE SEQUENCE</scope>
</reference>
<dbReference type="GO" id="GO:0004721">
    <property type="term" value="F:phosphoprotein phosphatase activity"/>
    <property type="evidence" value="ECO:0007669"/>
    <property type="project" value="TreeGrafter"/>
</dbReference>
<dbReference type="InterPro" id="IPR003594">
    <property type="entry name" value="HATPase_dom"/>
</dbReference>
<evidence type="ECO:0000313" key="10">
    <source>
        <dbReference type="EMBL" id="CAB4951472.1"/>
    </source>
</evidence>
<evidence type="ECO:0000313" key="9">
    <source>
        <dbReference type="EMBL" id="CAB4731696.1"/>
    </source>
</evidence>
<evidence type="ECO:0000256" key="1">
    <source>
        <dbReference type="ARBA" id="ARBA00000085"/>
    </source>
</evidence>
<dbReference type="EC" id="2.7.13.3" evidence="2"/>
<keyword evidence="6" id="KW-0902">Two-component regulatory system</keyword>
<dbReference type="InterPro" id="IPR003661">
    <property type="entry name" value="HisK_dim/P_dom"/>
</dbReference>
<keyword evidence="5" id="KW-0418">Kinase</keyword>
<evidence type="ECO:0000256" key="5">
    <source>
        <dbReference type="ARBA" id="ARBA00022777"/>
    </source>
</evidence>
<protein>
    <recommendedName>
        <fullName evidence="2">histidine kinase</fullName>
        <ecNumber evidence="2">2.7.13.3</ecNumber>
    </recommendedName>
</protein>
<dbReference type="SUPFAM" id="SSF55874">
    <property type="entry name" value="ATPase domain of HSP90 chaperone/DNA topoisomerase II/histidine kinase"/>
    <property type="match status" value="1"/>
</dbReference>
<dbReference type="InterPro" id="IPR005467">
    <property type="entry name" value="His_kinase_dom"/>
</dbReference>
<dbReference type="Pfam" id="PF02518">
    <property type="entry name" value="HATPase_c"/>
    <property type="match status" value="1"/>
</dbReference>
<dbReference type="SMART" id="SM00387">
    <property type="entry name" value="HATPase_c"/>
    <property type="match status" value="1"/>
</dbReference>
<keyword evidence="4" id="KW-0808">Transferase</keyword>
<dbReference type="PANTHER" id="PTHR45453">
    <property type="entry name" value="PHOSPHATE REGULON SENSOR PROTEIN PHOR"/>
    <property type="match status" value="1"/>
</dbReference>
<dbReference type="EMBL" id="CAEZYS010000028">
    <property type="protein sequence ID" value="CAB4731696.1"/>
    <property type="molecule type" value="Genomic_DNA"/>
</dbReference>
<dbReference type="PRINTS" id="PR00344">
    <property type="entry name" value="BCTRLSENSOR"/>
</dbReference>
<dbReference type="PROSITE" id="PS50109">
    <property type="entry name" value="HIS_KIN"/>
    <property type="match status" value="1"/>
</dbReference>
<evidence type="ECO:0000256" key="2">
    <source>
        <dbReference type="ARBA" id="ARBA00012438"/>
    </source>
</evidence>
<dbReference type="InterPro" id="IPR050351">
    <property type="entry name" value="BphY/WalK/GraS-like"/>
</dbReference>
<dbReference type="Gene3D" id="3.30.565.10">
    <property type="entry name" value="Histidine kinase-like ATPase, C-terminal domain"/>
    <property type="match status" value="1"/>
</dbReference>
<dbReference type="Pfam" id="PF00512">
    <property type="entry name" value="HisKA"/>
    <property type="match status" value="1"/>
</dbReference>
<dbReference type="SMART" id="SM00388">
    <property type="entry name" value="HisKA"/>
    <property type="match status" value="1"/>
</dbReference>
<feature type="transmembrane region" description="Helical" evidence="7">
    <location>
        <begin position="7"/>
        <end position="27"/>
    </location>
</feature>
<feature type="domain" description="Histidine kinase" evidence="8">
    <location>
        <begin position="192"/>
        <end position="402"/>
    </location>
</feature>
<sequence>MKLQTRLSLLISLIILIGSASIGLFAINTSYSSQLKVLDSTVDSAIKELRISKDDPLSLSTYLADQSILKFSVDYITRDLDLISLFESNIELATVPTKNQLVNSLEAATTLEELRLRTFQISQGEYLALYFSLSDLNQSRQKNISFLFIFTLIVILIGILLTTLLFRKDIQLNALVNSLTRNQERMREFIGDASHELRTPLTVIKGYFELLGKGGIDPKKQASYNNRIESEILRMQEIINDLLFITELEEFDDSIEHKSEISKLVGEFVFDLRNLQPNREAISNIEPGLMAKISKFHLEQLLANIFSNLQRHTPIDSKIEISLSRKNGGVELIIEDAGPGLPESFYQGGIQAFKRFDKSRSRLSGGSGLGMTIMEKIVSKNGGKIRLSASKFGGLRIQINLP</sequence>
<dbReference type="GO" id="GO:0005886">
    <property type="term" value="C:plasma membrane"/>
    <property type="evidence" value="ECO:0007669"/>
    <property type="project" value="TreeGrafter"/>
</dbReference>
<evidence type="ECO:0000256" key="4">
    <source>
        <dbReference type="ARBA" id="ARBA00022679"/>
    </source>
</evidence>
<comment type="catalytic activity">
    <reaction evidence="1">
        <text>ATP + protein L-histidine = ADP + protein N-phospho-L-histidine.</text>
        <dbReference type="EC" id="2.7.13.3"/>
    </reaction>
</comment>
<name>A0A6J7KB19_9ZZZZ</name>
<accession>A0A6J7KB19</accession>
<dbReference type="EMBL" id="CAFBNP010000051">
    <property type="protein sequence ID" value="CAB4951472.1"/>
    <property type="molecule type" value="Genomic_DNA"/>
</dbReference>
<keyword evidence="7" id="KW-0472">Membrane</keyword>
<dbReference type="InterPro" id="IPR036890">
    <property type="entry name" value="HATPase_C_sf"/>
</dbReference>
<keyword evidence="3" id="KW-0597">Phosphoprotein</keyword>
<evidence type="ECO:0000256" key="7">
    <source>
        <dbReference type="SAM" id="Phobius"/>
    </source>
</evidence>
<dbReference type="SUPFAM" id="SSF47384">
    <property type="entry name" value="Homodimeric domain of signal transducing histidine kinase"/>
    <property type="match status" value="1"/>
</dbReference>
<organism evidence="10">
    <name type="scientific">freshwater metagenome</name>
    <dbReference type="NCBI Taxonomy" id="449393"/>
    <lineage>
        <taxon>unclassified sequences</taxon>
        <taxon>metagenomes</taxon>
        <taxon>ecological metagenomes</taxon>
    </lineage>
</organism>
<dbReference type="CDD" id="cd00082">
    <property type="entry name" value="HisKA"/>
    <property type="match status" value="1"/>
</dbReference>
<dbReference type="FunFam" id="1.10.287.130:FF:000001">
    <property type="entry name" value="Two-component sensor histidine kinase"/>
    <property type="match status" value="1"/>
</dbReference>
<dbReference type="InterPro" id="IPR004358">
    <property type="entry name" value="Sig_transdc_His_kin-like_C"/>
</dbReference>